<reference evidence="4 5" key="1">
    <citation type="submission" date="2019-03" db="EMBL/GenBank/DDBJ databases">
        <title>Sequencing 23 genomes of Wallemia ichthyophaga.</title>
        <authorList>
            <person name="Gostincar C."/>
        </authorList>
    </citation>
    <scope>NUCLEOTIDE SEQUENCE [LARGE SCALE GENOMIC DNA]</scope>
    <source>
        <strain evidence="3 5">EXF-6200</strain>
        <strain evidence="2 4">EXF-8621</strain>
    </source>
</reference>
<dbReference type="InterPro" id="IPR046341">
    <property type="entry name" value="SET_dom_sf"/>
</dbReference>
<organism evidence="2 4">
    <name type="scientific">Wallemia ichthyophaga</name>
    <dbReference type="NCBI Taxonomy" id="245174"/>
    <lineage>
        <taxon>Eukaryota</taxon>
        <taxon>Fungi</taxon>
        <taxon>Dikarya</taxon>
        <taxon>Basidiomycota</taxon>
        <taxon>Wallemiomycotina</taxon>
        <taxon>Wallemiomycetes</taxon>
        <taxon>Wallemiales</taxon>
        <taxon>Wallemiaceae</taxon>
        <taxon>Wallemia</taxon>
    </lineage>
</organism>
<dbReference type="SUPFAM" id="SSF82199">
    <property type="entry name" value="SET domain"/>
    <property type="match status" value="1"/>
</dbReference>
<dbReference type="InterPro" id="IPR053201">
    <property type="entry name" value="Flavunoidine_N-MTase"/>
</dbReference>
<dbReference type="Proteomes" id="UP000310689">
    <property type="component" value="Unassembled WGS sequence"/>
</dbReference>
<dbReference type="Proteomes" id="UP000306954">
    <property type="component" value="Unassembled WGS sequence"/>
</dbReference>
<dbReference type="EMBL" id="SPOF01000020">
    <property type="protein sequence ID" value="TIB12077.1"/>
    <property type="molecule type" value="Genomic_DNA"/>
</dbReference>
<dbReference type="PANTHER" id="PTHR12350:SF19">
    <property type="entry name" value="SET DOMAIN-CONTAINING PROTEIN"/>
    <property type="match status" value="1"/>
</dbReference>
<gene>
    <name evidence="3" type="ORF">E3P86_03790</name>
    <name evidence="2" type="ORF">E3P90_02172</name>
</gene>
<comment type="caution">
    <text evidence="2">The sequence shown here is derived from an EMBL/GenBank/DDBJ whole genome shotgun (WGS) entry which is preliminary data.</text>
</comment>
<evidence type="ECO:0000313" key="3">
    <source>
        <dbReference type="EMBL" id="TIB28827.1"/>
    </source>
</evidence>
<dbReference type="Pfam" id="PF00856">
    <property type="entry name" value="SET"/>
    <property type="match status" value="1"/>
</dbReference>
<dbReference type="PANTHER" id="PTHR12350">
    <property type="entry name" value="HISTONE-LYSINE N-METHYLTRANSFERASE-RELATED"/>
    <property type="match status" value="1"/>
</dbReference>
<dbReference type="PROSITE" id="PS50280">
    <property type="entry name" value="SET"/>
    <property type="match status" value="1"/>
</dbReference>
<dbReference type="EMBL" id="SPOI01000321">
    <property type="protein sequence ID" value="TIB28827.1"/>
    <property type="molecule type" value="Genomic_DNA"/>
</dbReference>
<evidence type="ECO:0000259" key="1">
    <source>
        <dbReference type="PROSITE" id="PS50280"/>
    </source>
</evidence>
<dbReference type="Gene3D" id="2.170.270.10">
    <property type="entry name" value="SET domain"/>
    <property type="match status" value="1"/>
</dbReference>
<dbReference type="AlphaFoldDB" id="A0A4T0HIE0"/>
<feature type="domain" description="SET" evidence="1">
    <location>
        <begin position="1"/>
        <end position="116"/>
    </location>
</feature>
<accession>A0A4T0HIE0</accession>
<evidence type="ECO:0000313" key="5">
    <source>
        <dbReference type="Proteomes" id="UP000310689"/>
    </source>
</evidence>
<dbReference type="InterPro" id="IPR001214">
    <property type="entry name" value="SET_dom"/>
</dbReference>
<proteinExistence type="predicted"/>
<sequence>MTIEISATHPQPTHPGLIRVVKCPGEYMSYAVADRDIEKNQVLSYLDKATLAKNAYTSVQVSPTEHIELNSDLVYINHSCEPNVAFVVGIGGGVHDYYLKSLKNISKGEALEFFYPSTEYSMSQPFKCLCNTKSCLGEIKGAESIDKDTLNQFPLNDHIKLLKSL</sequence>
<dbReference type="OrthoDB" id="5984008at2759"/>
<evidence type="ECO:0000313" key="2">
    <source>
        <dbReference type="EMBL" id="TIB12077.1"/>
    </source>
</evidence>
<name>A0A4T0HIE0_WALIC</name>
<evidence type="ECO:0000313" key="4">
    <source>
        <dbReference type="Proteomes" id="UP000306954"/>
    </source>
</evidence>
<protein>
    <recommendedName>
        <fullName evidence="1">SET domain-containing protein</fullName>
    </recommendedName>
</protein>